<proteinExistence type="predicted"/>
<name>A0A6I5A2A2_9BACI</name>
<feature type="domain" description="Gamma-glutamylcyclotransferase AIG2-like" evidence="1">
    <location>
        <begin position="5"/>
        <end position="120"/>
    </location>
</feature>
<sequence>MTYNVFIYGTLLPGENNHHIASPYLIDRKNGNVTGRLFHVGSFPALVLDHANTVTGEWFTVSEQGLAEMDNLEGYEPNHSNNHYERVWIKDKNNDIEGYVYIYSYAKAIDLKEITSGCWRTFQRTK</sequence>
<comment type="caution">
    <text evidence="2">The sequence shown here is derived from an EMBL/GenBank/DDBJ whole genome shotgun (WGS) entry which is preliminary data.</text>
</comment>
<organism evidence="2 3">
    <name type="scientific">Pontibacillus yanchengensis</name>
    <dbReference type="NCBI Taxonomy" id="462910"/>
    <lineage>
        <taxon>Bacteria</taxon>
        <taxon>Bacillati</taxon>
        <taxon>Bacillota</taxon>
        <taxon>Bacilli</taxon>
        <taxon>Bacillales</taxon>
        <taxon>Bacillaceae</taxon>
        <taxon>Pontibacillus</taxon>
    </lineage>
</organism>
<dbReference type="Gene3D" id="3.10.490.10">
    <property type="entry name" value="Gamma-glutamyl cyclotransferase-like"/>
    <property type="match status" value="1"/>
</dbReference>
<dbReference type="Pfam" id="PF06094">
    <property type="entry name" value="GGACT"/>
    <property type="match status" value="1"/>
</dbReference>
<evidence type="ECO:0000313" key="2">
    <source>
        <dbReference type="EMBL" id="MYL34732.1"/>
    </source>
</evidence>
<dbReference type="AlphaFoldDB" id="A0A6I5A2A2"/>
<dbReference type="EMBL" id="WMEQ01000011">
    <property type="protein sequence ID" value="MYL34732.1"/>
    <property type="molecule type" value="Genomic_DNA"/>
</dbReference>
<dbReference type="RefSeq" id="WP_160847071.1">
    <property type="nucleotide sequence ID" value="NZ_WMEQ01000011.1"/>
</dbReference>
<reference evidence="2 3" key="1">
    <citation type="submission" date="2019-11" db="EMBL/GenBank/DDBJ databases">
        <title>Genome sequences of 17 halophilic strains isolated from different environments.</title>
        <authorList>
            <person name="Furrow R.E."/>
        </authorList>
    </citation>
    <scope>NUCLEOTIDE SEQUENCE [LARGE SCALE GENOMIC DNA]</scope>
    <source>
        <strain evidence="2 3">22514_16_FS</strain>
    </source>
</reference>
<dbReference type="InterPro" id="IPR013024">
    <property type="entry name" value="GGCT-like"/>
</dbReference>
<accession>A0A6I5A2A2</accession>
<dbReference type="InterPro" id="IPR036568">
    <property type="entry name" value="GGCT-like_sf"/>
</dbReference>
<dbReference type="GO" id="GO:0016740">
    <property type="term" value="F:transferase activity"/>
    <property type="evidence" value="ECO:0007669"/>
    <property type="project" value="UniProtKB-KW"/>
</dbReference>
<dbReference type="CDD" id="cd06661">
    <property type="entry name" value="GGCT_like"/>
    <property type="match status" value="1"/>
</dbReference>
<protein>
    <submittedName>
        <fullName evidence="2">Gamma-glutamylcyclotransferase</fullName>
    </submittedName>
</protein>
<evidence type="ECO:0000313" key="3">
    <source>
        <dbReference type="Proteomes" id="UP000468638"/>
    </source>
</evidence>
<evidence type="ECO:0000259" key="1">
    <source>
        <dbReference type="Pfam" id="PF06094"/>
    </source>
</evidence>
<dbReference type="InterPro" id="IPR009288">
    <property type="entry name" value="AIG2-like_dom"/>
</dbReference>
<dbReference type="Proteomes" id="UP000468638">
    <property type="component" value="Unassembled WGS sequence"/>
</dbReference>
<dbReference type="OrthoDB" id="8538589at2"/>
<gene>
    <name evidence="2" type="ORF">GLW05_14140</name>
</gene>
<dbReference type="SUPFAM" id="SSF110857">
    <property type="entry name" value="Gamma-glutamyl cyclotransferase-like"/>
    <property type="match status" value="1"/>
</dbReference>
<keyword evidence="2" id="KW-0808">Transferase</keyword>